<dbReference type="Gramene" id="Jr14_18570_p1">
    <property type="protein sequence ID" value="cds.Jr14_18570_p1"/>
    <property type="gene ID" value="Jr14_18570"/>
</dbReference>
<protein>
    <submittedName>
        <fullName evidence="2">Lectin-like</fullName>
    </submittedName>
</protein>
<organism evidence="1 2">
    <name type="scientific">Juglans regia</name>
    <name type="common">English walnut</name>
    <dbReference type="NCBI Taxonomy" id="51240"/>
    <lineage>
        <taxon>Eukaryota</taxon>
        <taxon>Viridiplantae</taxon>
        <taxon>Streptophyta</taxon>
        <taxon>Embryophyta</taxon>
        <taxon>Tracheophyta</taxon>
        <taxon>Spermatophyta</taxon>
        <taxon>Magnoliopsida</taxon>
        <taxon>eudicotyledons</taxon>
        <taxon>Gunneridae</taxon>
        <taxon>Pentapetalae</taxon>
        <taxon>rosids</taxon>
        <taxon>fabids</taxon>
        <taxon>Fagales</taxon>
        <taxon>Juglandaceae</taxon>
        <taxon>Juglans</taxon>
    </lineage>
</organism>
<evidence type="ECO:0000313" key="2">
    <source>
        <dbReference type="RefSeq" id="XP_018825418.1"/>
    </source>
</evidence>
<dbReference type="GeneID" id="108994598"/>
<dbReference type="InterPro" id="IPR052147">
    <property type="entry name" value="PP2-like/Lectin"/>
</dbReference>
<dbReference type="Pfam" id="PF14299">
    <property type="entry name" value="PP2"/>
    <property type="match status" value="1"/>
</dbReference>
<sequence length="224" mass="25992">MIKGHEIVDQREEERALKITQQFLINLARKRSKMKKKARADLNNSQLGFLEHKRKKKWVDQKTGCICFMLYARSLYVTWGAKSENWAWNCFKETSDENIEVAKLEAVCWLDVRGKVNMSELSPEVVYEVVYEVKLKRGAYGWELPIILKLSLPDERIQQRYVSLLEKPRGEWIELSVGCFKLKNGESGEVGFDIMEHGGHWKSGLIIRGAILRPSQRMSSTDDL</sequence>
<reference evidence="2" key="1">
    <citation type="submission" date="2025-08" db="UniProtKB">
        <authorList>
            <consortium name="RefSeq"/>
        </authorList>
    </citation>
    <scope>IDENTIFICATION</scope>
    <source>
        <tissue evidence="2">Leaves</tissue>
    </source>
</reference>
<dbReference type="OrthoDB" id="533833at2759"/>
<dbReference type="KEGG" id="jre:108994598"/>
<dbReference type="RefSeq" id="XP_018825418.1">
    <property type="nucleotide sequence ID" value="XM_018969873.2"/>
</dbReference>
<gene>
    <name evidence="2" type="primary">LOC108994598</name>
</gene>
<keyword evidence="1" id="KW-1185">Reference proteome</keyword>
<dbReference type="GO" id="GO:0030246">
    <property type="term" value="F:carbohydrate binding"/>
    <property type="evidence" value="ECO:0007669"/>
    <property type="project" value="InterPro"/>
</dbReference>
<evidence type="ECO:0000313" key="1">
    <source>
        <dbReference type="Proteomes" id="UP000235220"/>
    </source>
</evidence>
<accession>A0A2I4F191</accession>
<proteinExistence type="predicted"/>
<dbReference type="Proteomes" id="UP000235220">
    <property type="component" value="Chromosome 14"/>
</dbReference>
<dbReference type="STRING" id="51240.A0A2I4F191"/>
<dbReference type="PANTHER" id="PTHR48478">
    <property type="entry name" value="LECTIN-LIKE"/>
    <property type="match status" value="1"/>
</dbReference>
<dbReference type="AlphaFoldDB" id="A0A2I4F191"/>
<dbReference type="PANTHER" id="PTHR48478:SF1">
    <property type="entry name" value="LECTIN-LIKE"/>
    <property type="match status" value="1"/>
</dbReference>
<name>A0A2I4F191_JUGRE</name>
<dbReference type="InterPro" id="IPR025886">
    <property type="entry name" value="PP2-like"/>
</dbReference>